<feature type="region of interest" description="Disordered" evidence="8">
    <location>
        <begin position="361"/>
        <end position="391"/>
    </location>
</feature>
<evidence type="ECO:0000256" key="1">
    <source>
        <dbReference type="ARBA" id="ARBA00004123"/>
    </source>
</evidence>
<evidence type="ECO:0000256" key="5">
    <source>
        <dbReference type="ARBA" id="ARBA00022895"/>
    </source>
</evidence>
<dbReference type="WBParaSite" id="ACOC_0001322001-mRNA-1">
    <property type="protein sequence ID" value="ACOC_0001322001-mRNA-1"/>
    <property type="gene ID" value="ACOC_0001322001"/>
</dbReference>
<keyword evidence="6" id="KW-0238">DNA-binding</keyword>
<protein>
    <submittedName>
        <fullName evidence="12">POT1PC domain-containing protein</fullName>
    </submittedName>
</protein>
<comment type="subcellular location">
    <subcellularLocation>
        <location evidence="2">Chromosome</location>
        <location evidence="2">Telomere</location>
    </subcellularLocation>
    <subcellularLocation>
        <location evidence="1">Nucleus</location>
    </subcellularLocation>
</comment>
<evidence type="ECO:0000256" key="2">
    <source>
        <dbReference type="ARBA" id="ARBA00004574"/>
    </source>
</evidence>
<dbReference type="InterPro" id="IPR032042">
    <property type="entry name" value="POT1PC"/>
</dbReference>
<feature type="compositionally biased region" description="Polar residues" evidence="8">
    <location>
        <begin position="369"/>
        <end position="381"/>
    </location>
</feature>
<dbReference type="GO" id="GO:0000781">
    <property type="term" value="C:chromosome, telomeric region"/>
    <property type="evidence" value="ECO:0007669"/>
    <property type="project" value="UniProtKB-SubCell"/>
</dbReference>
<evidence type="ECO:0000313" key="11">
    <source>
        <dbReference type="Proteomes" id="UP000267027"/>
    </source>
</evidence>
<keyword evidence="5" id="KW-0779">Telomere</keyword>
<evidence type="ECO:0000256" key="6">
    <source>
        <dbReference type="ARBA" id="ARBA00023125"/>
    </source>
</evidence>
<proteinExistence type="inferred from homology"/>
<organism evidence="12">
    <name type="scientific">Angiostrongylus costaricensis</name>
    <name type="common">Nematode worm</name>
    <dbReference type="NCBI Taxonomy" id="334426"/>
    <lineage>
        <taxon>Eukaryota</taxon>
        <taxon>Metazoa</taxon>
        <taxon>Ecdysozoa</taxon>
        <taxon>Nematoda</taxon>
        <taxon>Chromadorea</taxon>
        <taxon>Rhabditida</taxon>
        <taxon>Rhabditina</taxon>
        <taxon>Rhabditomorpha</taxon>
        <taxon>Strongyloidea</taxon>
        <taxon>Metastrongylidae</taxon>
        <taxon>Angiostrongylus</taxon>
    </lineage>
</organism>
<sequence length="514" mass="56746">MSALPAYEYTSLGSLPESGRVNVYGVVRNVTALDNGGFVVKVEVGFYRNERALVVEVGSFGCHAVSWRGDFDAPLQLTSSTCTVSKQDSVRVLGVYRAKGDAFTVFLRVWDGTKPRFAAYRNMFHAGSDSIETAYCEIQQFLLHVIEDYVIDVCCYGDWARKAMGLKANSVGDIVFLGNIRNYVCHSNKLSAVTLHDGGARFNRALNVVNESDELTPLFSEEPQARSTPKASPNPVNVVKGKEIALVDVSLQLLQGFYMNASLGQSLFMVVVCFEHDDVRQSFLEFLKAFPSVNAGCNAAANISFSRNTSVINSELRGKSATPVATESSPRKRRRRSIVEGERVTAEEVAVTGEFSEWLDARQGPSRAEANTTQPQMLPRNSSSSSDLAGISSPCIAQTEDQIRNQVLNSEEDSIVDGETVIVDQHLEEICGNSVFSLEILRFLDDLVRRNLPKSDEVLRIAAFHNKIKQKLLETLFEKKLAELDGTETGGIELVEEMEEILKMNVGDHVDFVK</sequence>
<dbReference type="AlphaFoldDB" id="A0A0R3Q2C2"/>
<evidence type="ECO:0000256" key="8">
    <source>
        <dbReference type="SAM" id="MobiDB-lite"/>
    </source>
</evidence>
<dbReference type="STRING" id="334426.A0A0R3Q2C2"/>
<dbReference type="SUPFAM" id="SSF50249">
    <property type="entry name" value="Nucleic acid-binding proteins"/>
    <property type="match status" value="1"/>
</dbReference>
<evidence type="ECO:0000259" key="9">
    <source>
        <dbReference type="Pfam" id="PF16686"/>
    </source>
</evidence>
<reference evidence="12" key="1">
    <citation type="submission" date="2017-02" db="UniProtKB">
        <authorList>
            <consortium name="WormBaseParasite"/>
        </authorList>
    </citation>
    <scope>IDENTIFICATION</scope>
</reference>
<evidence type="ECO:0000313" key="12">
    <source>
        <dbReference type="WBParaSite" id="ACOC_0001322001-mRNA-1"/>
    </source>
</evidence>
<keyword evidence="11" id="KW-1185">Reference proteome</keyword>
<dbReference type="Pfam" id="PF16686">
    <property type="entry name" value="POT1PC"/>
    <property type="match status" value="1"/>
</dbReference>
<evidence type="ECO:0000256" key="3">
    <source>
        <dbReference type="ARBA" id="ARBA00008442"/>
    </source>
</evidence>
<dbReference type="GO" id="GO:0005634">
    <property type="term" value="C:nucleus"/>
    <property type="evidence" value="ECO:0007669"/>
    <property type="project" value="UniProtKB-SubCell"/>
</dbReference>
<evidence type="ECO:0000256" key="4">
    <source>
        <dbReference type="ARBA" id="ARBA00022454"/>
    </source>
</evidence>
<feature type="compositionally biased region" description="Low complexity" evidence="8">
    <location>
        <begin position="382"/>
        <end position="391"/>
    </location>
</feature>
<feature type="domain" description="Protection of telomeres protein 1 ssDNA-binding" evidence="9">
    <location>
        <begin position="91"/>
        <end position="213"/>
    </location>
</feature>
<name>A0A0R3Q2C2_ANGCS</name>
<dbReference type="InterPro" id="IPR012340">
    <property type="entry name" value="NA-bd_OB-fold"/>
</dbReference>
<dbReference type="Gene3D" id="2.40.50.140">
    <property type="entry name" value="Nucleic acid-binding proteins"/>
    <property type="match status" value="1"/>
</dbReference>
<dbReference type="Proteomes" id="UP000267027">
    <property type="component" value="Unassembled WGS sequence"/>
</dbReference>
<dbReference type="EMBL" id="UYYA01005639">
    <property type="protein sequence ID" value="VDM64806.1"/>
    <property type="molecule type" value="Genomic_DNA"/>
</dbReference>
<reference evidence="10 11" key="2">
    <citation type="submission" date="2018-11" db="EMBL/GenBank/DDBJ databases">
        <authorList>
            <consortium name="Pathogen Informatics"/>
        </authorList>
    </citation>
    <scope>NUCLEOTIDE SEQUENCE [LARGE SCALE GENOMIC DNA]</scope>
    <source>
        <strain evidence="10 11">Costa Rica</strain>
    </source>
</reference>
<dbReference type="OrthoDB" id="5854513at2759"/>
<evidence type="ECO:0000313" key="10">
    <source>
        <dbReference type="EMBL" id="VDM64806.1"/>
    </source>
</evidence>
<dbReference type="GO" id="GO:0043047">
    <property type="term" value="F:single-stranded telomeric DNA binding"/>
    <property type="evidence" value="ECO:0007669"/>
    <property type="project" value="InterPro"/>
</dbReference>
<feature type="region of interest" description="Disordered" evidence="8">
    <location>
        <begin position="316"/>
        <end position="338"/>
    </location>
</feature>
<keyword evidence="7" id="KW-0539">Nucleus</keyword>
<gene>
    <name evidence="10" type="ORF">ACOC_LOCUS13221</name>
</gene>
<evidence type="ECO:0000256" key="7">
    <source>
        <dbReference type="ARBA" id="ARBA00023242"/>
    </source>
</evidence>
<keyword evidence="4" id="KW-0158">Chromosome</keyword>
<comment type="similarity">
    <text evidence="3">Belongs to the telombin family.</text>
</comment>
<accession>A0A0R3Q2C2</accession>